<accession>A0A448XIW6</accession>
<keyword evidence="2" id="KW-1185">Reference proteome</keyword>
<evidence type="ECO:0000313" key="2">
    <source>
        <dbReference type="Proteomes" id="UP000784294"/>
    </source>
</evidence>
<proteinExistence type="predicted"/>
<gene>
    <name evidence="1" type="ORF">PXEA_LOCUS31144</name>
</gene>
<reference evidence="1" key="1">
    <citation type="submission" date="2018-11" db="EMBL/GenBank/DDBJ databases">
        <authorList>
            <consortium name="Pathogen Informatics"/>
        </authorList>
    </citation>
    <scope>NUCLEOTIDE SEQUENCE</scope>
</reference>
<comment type="caution">
    <text evidence="1">The sequence shown here is derived from an EMBL/GenBank/DDBJ whole genome shotgun (WGS) entry which is preliminary data.</text>
</comment>
<sequence>MHLHDRYHLQDFLPPRTTIDPDRSDILIHSELRANLQSATLKLKWKERRLLSFNVLTYKDFPNLEEQDHVYTGQVSGPIYPGELDFPQSSRQNQSAAIGGAGQESLVTAQTNCHSNNDAAVRQAKKEDSHLTLSCGEAQVYGQAHVPRPTLMGTEKFGDNSSILGYNYYLKEQKYATQCLNENENYDAVPTGRQQKLAVWNRSTQGLPQKGAKHPNSGRLMKVSSIMLIANKNWVSMNLLSCGYFNEIA</sequence>
<name>A0A448XIW6_9PLAT</name>
<dbReference type="EMBL" id="CAAALY010255750">
    <property type="protein sequence ID" value="VEL37704.1"/>
    <property type="molecule type" value="Genomic_DNA"/>
</dbReference>
<dbReference type="Proteomes" id="UP000784294">
    <property type="component" value="Unassembled WGS sequence"/>
</dbReference>
<dbReference type="AlphaFoldDB" id="A0A448XIW6"/>
<evidence type="ECO:0000313" key="1">
    <source>
        <dbReference type="EMBL" id="VEL37704.1"/>
    </source>
</evidence>
<organism evidence="1 2">
    <name type="scientific">Protopolystoma xenopodis</name>
    <dbReference type="NCBI Taxonomy" id="117903"/>
    <lineage>
        <taxon>Eukaryota</taxon>
        <taxon>Metazoa</taxon>
        <taxon>Spiralia</taxon>
        <taxon>Lophotrochozoa</taxon>
        <taxon>Platyhelminthes</taxon>
        <taxon>Monogenea</taxon>
        <taxon>Polyopisthocotylea</taxon>
        <taxon>Polystomatidea</taxon>
        <taxon>Polystomatidae</taxon>
        <taxon>Protopolystoma</taxon>
    </lineage>
</organism>
<protein>
    <submittedName>
        <fullName evidence="1">Uncharacterized protein</fullName>
    </submittedName>
</protein>